<organism evidence="6 7">
    <name type="scientific">Cryobacterium arcticum</name>
    <dbReference type="NCBI Taxonomy" id="670052"/>
    <lineage>
        <taxon>Bacteria</taxon>
        <taxon>Bacillati</taxon>
        <taxon>Actinomycetota</taxon>
        <taxon>Actinomycetes</taxon>
        <taxon>Micrococcales</taxon>
        <taxon>Microbacteriaceae</taxon>
        <taxon>Cryobacterium</taxon>
    </lineage>
</organism>
<dbReference type="SUPFAM" id="SSF53756">
    <property type="entry name" value="UDP-Glycosyltransferase/glycogen phosphorylase"/>
    <property type="match status" value="1"/>
</dbReference>
<keyword evidence="2" id="KW-0328">Glycosyltransferase</keyword>
<dbReference type="PANTHER" id="PTHR45947">
    <property type="entry name" value="SULFOQUINOVOSYL TRANSFERASE SQD2"/>
    <property type="match status" value="1"/>
</dbReference>
<feature type="domain" description="Glycosyltransferase subfamily 4-like N-terminal" evidence="5">
    <location>
        <begin position="13"/>
        <end position="113"/>
    </location>
</feature>
<accession>A0A317ZJR7</accession>
<dbReference type="GO" id="GO:1901137">
    <property type="term" value="P:carbohydrate derivative biosynthetic process"/>
    <property type="evidence" value="ECO:0007669"/>
    <property type="project" value="UniProtKB-ARBA"/>
</dbReference>
<dbReference type="RefSeq" id="WP_110128690.1">
    <property type="nucleotide sequence ID" value="NZ_QHLY01000013.1"/>
</dbReference>
<comment type="caution">
    <text evidence="6">The sequence shown here is derived from an EMBL/GenBank/DDBJ whole genome shotgun (WGS) entry which is preliminary data.</text>
</comment>
<evidence type="ECO:0000313" key="7">
    <source>
        <dbReference type="Proteomes" id="UP000246722"/>
    </source>
</evidence>
<feature type="region of interest" description="Disordered" evidence="4">
    <location>
        <begin position="147"/>
        <end position="167"/>
    </location>
</feature>
<evidence type="ECO:0000256" key="2">
    <source>
        <dbReference type="ARBA" id="ARBA00022676"/>
    </source>
</evidence>
<dbReference type="Gene3D" id="3.40.50.2000">
    <property type="entry name" value="Glycogen Phosphorylase B"/>
    <property type="match status" value="2"/>
</dbReference>
<name>A0A317ZJR7_9MICO</name>
<dbReference type="GO" id="GO:0016758">
    <property type="term" value="F:hexosyltransferase activity"/>
    <property type="evidence" value="ECO:0007669"/>
    <property type="project" value="TreeGrafter"/>
</dbReference>
<evidence type="ECO:0000259" key="5">
    <source>
        <dbReference type="Pfam" id="PF13439"/>
    </source>
</evidence>
<dbReference type="EMBL" id="QHLY01000013">
    <property type="protein sequence ID" value="PXA65713.1"/>
    <property type="molecule type" value="Genomic_DNA"/>
</dbReference>
<evidence type="ECO:0000256" key="3">
    <source>
        <dbReference type="ARBA" id="ARBA00022679"/>
    </source>
</evidence>
<feature type="compositionally biased region" description="Basic and acidic residues" evidence="4">
    <location>
        <begin position="151"/>
        <end position="163"/>
    </location>
</feature>
<dbReference type="OrthoDB" id="3861448at2"/>
<proteinExistence type="predicted"/>
<reference evidence="6 7" key="1">
    <citation type="submission" date="2018-05" db="EMBL/GenBank/DDBJ databases">
        <title>Genetic diversity of glacier-inhabiting Cryobacterium bacteria in China and description of Cryobacterium mengkeensis sp. nov. and Arthrobacter glacialis sp. nov.</title>
        <authorList>
            <person name="Liu Q."/>
            <person name="Xin Y.-H."/>
        </authorList>
    </citation>
    <scope>NUCLEOTIDE SEQUENCE [LARGE SCALE GENOMIC DNA]</scope>
    <source>
        <strain evidence="6 7">SK-1</strain>
    </source>
</reference>
<dbReference type="Pfam" id="PF13439">
    <property type="entry name" value="Glyco_transf_4"/>
    <property type="match status" value="1"/>
</dbReference>
<dbReference type="PANTHER" id="PTHR45947:SF3">
    <property type="entry name" value="SULFOQUINOVOSYL TRANSFERASE SQD2"/>
    <property type="match status" value="1"/>
</dbReference>
<evidence type="ECO:0000256" key="4">
    <source>
        <dbReference type="SAM" id="MobiDB-lite"/>
    </source>
</evidence>
<keyword evidence="3 6" id="KW-0808">Transferase</keyword>
<dbReference type="CDD" id="cd03801">
    <property type="entry name" value="GT4_PimA-like"/>
    <property type="match status" value="1"/>
</dbReference>
<keyword evidence="7" id="KW-1185">Reference proteome</keyword>
<evidence type="ECO:0000256" key="1">
    <source>
        <dbReference type="ARBA" id="ARBA00021292"/>
    </source>
</evidence>
<dbReference type="Pfam" id="PF13692">
    <property type="entry name" value="Glyco_trans_1_4"/>
    <property type="match status" value="1"/>
</dbReference>
<dbReference type="InterPro" id="IPR050194">
    <property type="entry name" value="Glycosyltransferase_grp1"/>
</dbReference>
<gene>
    <name evidence="6" type="ORF">CTB96_19790</name>
</gene>
<evidence type="ECO:0000313" key="6">
    <source>
        <dbReference type="EMBL" id="PXA65713.1"/>
    </source>
</evidence>
<dbReference type="Proteomes" id="UP000246722">
    <property type="component" value="Unassembled WGS sequence"/>
</dbReference>
<sequence length="414" mass="44251">MRIVVYPHSMEFGGSQSNAVDLATALRDRGHEVLVFSPPGALVGLVTERGLRHEPAPRPRLRPSPTVMHRLCDVADEFNADIVHGFEWPPALEAVFGPERRLRIPAVCTIMSMSVAPFLPRWLPLTVGTRKILHSVIAERPGTILLEPPVDTEHDRPGDRDSAKQALGIDPGTPVVTLVTRLAPELKLEGILAAITVVGTLNADRPVRLVIAGDGPARAEVAAAAARVNTAAGAQVVVLTGALADPRPVYDAADVSLGMGGSALRSMAFGKPVIVQGERGFWRLLEPDSLPGFLDQGWFGIGDSADPRAGEATLEGILRPLLADPSRRVELGGFARHTVESGNGLPAAAERLERFYVATIHGAGRTSPTRFARPYLAAARYDLARKIRRHLGGVPSDDFNSLPALRGPAERATP</sequence>
<protein>
    <recommendedName>
        <fullName evidence="1">D-inositol 3-phosphate glycosyltransferase</fullName>
    </recommendedName>
</protein>
<dbReference type="AlphaFoldDB" id="A0A317ZJR7"/>
<dbReference type="InterPro" id="IPR028098">
    <property type="entry name" value="Glyco_trans_4-like_N"/>
</dbReference>